<proteinExistence type="predicted"/>
<dbReference type="AlphaFoldDB" id="A0A2Z7CAT4"/>
<dbReference type="EMBL" id="KQ997538">
    <property type="protein sequence ID" value="KZV44112.1"/>
    <property type="molecule type" value="Genomic_DNA"/>
</dbReference>
<dbReference type="Proteomes" id="UP000250235">
    <property type="component" value="Unassembled WGS sequence"/>
</dbReference>
<keyword evidence="2" id="KW-1185">Reference proteome</keyword>
<sequence length="210" mass="23966">MPTGNSAAGINQMSMNWVWSTQLLMKHRFGRGLLVVVSFDESYLRRHRSDLARTDLGWACFELVCLVKLSGPYMYRKQLWIVGVICGEMIGFEYWPALTGAVKTQKKKNGQMRFEAVNSDLRRSTQIWDGQQSTQIWTVSSQLRSGQSAVNSDLDSQQPTQIWTVNSQLRSGQPIVNSDLDSQQSTHLKKSTQIWRRKFRFGDANSDLAK</sequence>
<reference evidence="1 2" key="1">
    <citation type="journal article" date="2015" name="Proc. Natl. Acad. Sci. U.S.A.">
        <title>The resurrection genome of Boea hygrometrica: A blueprint for survival of dehydration.</title>
        <authorList>
            <person name="Xiao L."/>
            <person name="Yang G."/>
            <person name="Zhang L."/>
            <person name="Yang X."/>
            <person name="Zhao S."/>
            <person name="Ji Z."/>
            <person name="Zhou Q."/>
            <person name="Hu M."/>
            <person name="Wang Y."/>
            <person name="Chen M."/>
            <person name="Xu Y."/>
            <person name="Jin H."/>
            <person name="Xiao X."/>
            <person name="Hu G."/>
            <person name="Bao F."/>
            <person name="Hu Y."/>
            <person name="Wan P."/>
            <person name="Li L."/>
            <person name="Deng X."/>
            <person name="Kuang T."/>
            <person name="Xiang C."/>
            <person name="Zhu J.K."/>
            <person name="Oliver M.J."/>
            <person name="He Y."/>
        </authorList>
    </citation>
    <scope>NUCLEOTIDE SEQUENCE [LARGE SCALE GENOMIC DNA]</scope>
    <source>
        <strain evidence="2">cv. XS01</strain>
    </source>
</reference>
<evidence type="ECO:0000313" key="1">
    <source>
        <dbReference type="EMBL" id="KZV44112.1"/>
    </source>
</evidence>
<evidence type="ECO:0000313" key="2">
    <source>
        <dbReference type="Proteomes" id="UP000250235"/>
    </source>
</evidence>
<name>A0A2Z7CAT4_9LAMI</name>
<accession>A0A2Z7CAT4</accession>
<protein>
    <submittedName>
        <fullName evidence="1">Uncharacterized protein</fullName>
    </submittedName>
</protein>
<gene>
    <name evidence="1" type="ORF">F511_15211</name>
</gene>
<organism evidence="1 2">
    <name type="scientific">Dorcoceras hygrometricum</name>
    <dbReference type="NCBI Taxonomy" id="472368"/>
    <lineage>
        <taxon>Eukaryota</taxon>
        <taxon>Viridiplantae</taxon>
        <taxon>Streptophyta</taxon>
        <taxon>Embryophyta</taxon>
        <taxon>Tracheophyta</taxon>
        <taxon>Spermatophyta</taxon>
        <taxon>Magnoliopsida</taxon>
        <taxon>eudicotyledons</taxon>
        <taxon>Gunneridae</taxon>
        <taxon>Pentapetalae</taxon>
        <taxon>asterids</taxon>
        <taxon>lamiids</taxon>
        <taxon>Lamiales</taxon>
        <taxon>Gesneriaceae</taxon>
        <taxon>Didymocarpoideae</taxon>
        <taxon>Trichosporeae</taxon>
        <taxon>Loxocarpinae</taxon>
        <taxon>Dorcoceras</taxon>
    </lineage>
</organism>